<reference evidence="2 3" key="2">
    <citation type="submission" date="2020-07" db="EMBL/GenBank/DDBJ databases">
        <title>Genome assembly of wild tea tree DASZ reveals pedigree and selection history of tea varieties.</title>
        <authorList>
            <person name="Zhang W."/>
        </authorList>
    </citation>
    <scope>NUCLEOTIDE SEQUENCE [LARGE SCALE GENOMIC DNA]</scope>
    <source>
        <strain evidence="3">cv. G240</strain>
        <tissue evidence="2">Leaf</tissue>
    </source>
</reference>
<feature type="region of interest" description="Disordered" evidence="1">
    <location>
        <begin position="169"/>
        <end position="216"/>
    </location>
</feature>
<dbReference type="InterPro" id="IPR039730">
    <property type="entry name" value="Jlp2/Ccd25"/>
</dbReference>
<keyword evidence="3" id="KW-1185">Reference proteome</keyword>
<name>A0A7J7GDS5_CAMSI</name>
<dbReference type="PANTHER" id="PTHR13049">
    <property type="entry name" value="DUF814-RELATED"/>
    <property type="match status" value="1"/>
</dbReference>
<dbReference type="EMBL" id="JACBKZ010000012">
    <property type="protein sequence ID" value="KAF5937588.1"/>
    <property type="molecule type" value="Genomic_DNA"/>
</dbReference>
<comment type="caution">
    <text evidence="2">The sequence shown here is derived from an EMBL/GenBank/DDBJ whole genome shotgun (WGS) entry which is preliminary data.</text>
</comment>
<gene>
    <name evidence="2" type="ORF">HYC85_025094</name>
</gene>
<feature type="compositionally biased region" description="Basic and acidic residues" evidence="1">
    <location>
        <begin position="169"/>
        <end position="193"/>
    </location>
</feature>
<evidence type="ECO:0000313" key="3">
    <source>
        <dbReference type="Proteomes" id="UP000593564"/>
    </source>
</evidence>
<protein>
    <recommendedName>
        <fullName evidence="4">NFACT RNA-binding domain-containing protein</fullName>
    </recommendedName>
</protein>
<proteinExistence type="predicted"/>
<evidence type="ECO:0000256" key="1">
    <source>
        <dbReference type="SAM" id="MobiDB-lite"/>
    </source>
</evidence>
<reference evidence="3" key="1">
    <citation type="journal article" date="2020" name="Nat. Commun.">
        <title>Genome assembly of wild tea tree DASZ reveals pedigree and selection history of tea varieties.</title>
        <authorList>
            <person name="Zhang W."/>
            <person name="Zhang Y."/>
            <person name="Qiu H."/>
            <person name="Guo Y."/>
            <person name="Wan H."/>
            <person name="Zhang X."/>
            <person name="Scossa F."/>
            <person name="Alseekh S."/>
            <person name="Zhang Q."/>
            <person name="Wang P."/>
            <person name="Xu L."/>
            <person name="Schmidt M.H."/>
            <person name="Jia X."/>
            <person name="Li D."/>
            <person name="Zhu A."/>
            <person name="Guo F."/>
            <person name="Chen W."/>
            <person name="Ni D."/>
            <person name="Usadel B."/>
            <person name="Fernie A.R."/>
            <person name="Wen W."/>
        </authorList>
    </citation>
    <scope>NUCLEOTIDE SEQUENCE [LARGE SCALE GENOMIC DNA]</scope>
    <source>
        <strain evidence="3">cv. G240</strain>
    </source>
</reference>
<evidence type="ECO:0008006" key="4">
    <source>
        <dbReference type="Google" id="ProtNLM"/>
    </source>
</evidence>
<dbReference type="AlphaFoldDB" id="A0A7J7GDS5"/>
<sequence length="216" mass="24979">MEIRARVFPVSDVLCLSYSVSKNWQGALHWCPGAMQNRQGFLLFSRQERLKNLAQNCSTWNIGSLIGKTMFHVDKMSSAHVYVKGQTIDDISEGNKVNNVDVVHTPWQNLKKTASMDVGQVGFHNPKMVRTVRVEERINEIVNRLNRTKVERKPDLKAEREAVNAAERAERKLQLRDKKHREEMERLDKERQAEMTSNNEIASANKSLQELEEDFM</sequence>
<dbReference type="Proteomes" id="UP000593564">
    <property type="component" value="Unassembled WGS sequence"/>
</dbReference>
<feature type="compositionally biased region" description="Polar residues" evidence="1">
    <location>
        <begin position="194"/>
        <end position="208"/>
    </location>
</feature>
<organism evidence="2 3">
    <name type="scientific">Camellia sinensis</name>
    <name type="common">Tea plant</name>
    <name type="synonym">Thea sinensis</name>
    <dbReference type="NCBI Taxonomy" id="4442"/>
    <lineage>
        <taxon>Eukaryota</taxon>
        <taxon>Viridiplantae</taxon>
        <taxon>Streptophyta</taxon>
        <taxon>Embryophyta</taxon>
        <taxon>Tracheophyta</taxon>
        <taxon>Spermatophyta</taxon>
        <taxon>Magnoliopsida</taxon>
        <taxon>eudicotyledons</taxon>
        <taxon>Gunneridae</taxon>
        <taxon>Pentapetalae</taxon>
        <taxon>asterids</taxon>
        <taxon>Ericales</taxon>
        <taxon>Theaceae</taxon>
        <taxon>Camellia</taxon>
    </lineage>
</organism>
<evidence type="ECO:0000313" key="2">
    <source>
        <dbReference type="EMBL" id="KAF5937588.1"/>
    </source>
</evidence>
<accession>A0A7J7GDS5</accession>
<dbReference type="PANTHER" id="PTHR13049:SF2">
    <property type="entry name" value="COILED-COIL DOMAIN-CONTAINING PROTEIN 25"/>
    <property type="match status" value="1"/>
</dbReference>